<feature type="domain" description="TFIIS central" evidence="7">
    <location>
        <begin position="49"/>
        <end position="166"/>
    </location>
</feature>
<dbReference type="SUPFAM" id="SSF46942">
    <property type="entry name" value="Elongation factor TFIIS domain 2"/>
    <property type="match status" value="1"/>
</dbReference>
<feature type="domain" description="TFIIS-type" evidence="6">
    <location>
        <begin position="173"/>
        <end position="213"/>
    </location>
</feature>
<protein>
    <recommendedName>
        <fullName evidence="10">TFIIS-type domain-containing protein</fullName>
    </recommendedName>
</protein>
<accession>D8LVN0</accession>
<dbReference type="GO" id="GO:0008270">
    <property type="term" value="F:zinc ion binding"/>
    <property type="evidence" value="ECO:0007669"/>
    <property type="project" value="UniProtKB-KW"/>
</dbReference>
<evidence type="ECO:0000259" key="6">
    <source>
        <dbReference type="PROSITE" id="PS51133"/>
    </source>
</evidence>
<keyword evidence="2 5" id="KW-0863">Zinc-finger</keyword>
<keyword evidence="1" id="KW-0479">Metal-binding</keyword>
<keyword evidence="9" id="KW-1185">Reference proteome</keyword>
<keyword evidence="4" id="KW-0539">Nucleus</keyword>
<evidence type="ECO:0000256" key="4">
    <source>
        <dbReference type="ARBA" id="ARBA00023242"/>
    </source>
</evidence>
<gene>
    <name evidence="8" type="ORF">GSBLH_T00000279001</name>
</gene>
<evidence type="ECO:0000313" key="9">
    <source>
        <dbReference type="Proteomes" id="UP000008312"/>
    </source>
</evidence>
<keyword evidence="3" id="KW-0862">Zinc</keyword>
<dbReference type="GO" id="GO:0006351">
    <property type="term" value="P:DNA-templated transcription"/>
    <property type="evidence" value="ECO:0007669"/>
    <property type="project" value="InterPro"/>
</dbReference>
<reference evidence="8" key="1">
    <citation type="submission" date="2010-02" db="EMBL/GenBank/DDBJ databases">
        <title>Sequencing and annotation of the Blastocystis hominis genome.</title>
        <authorList>
            <person name="Wincker P."/>
        </authorList>
    </citation>
    <scope>NUCLEOTIDE SEQUENCE</scope>
    <source>
        <strain evidence="8">Singapore isolate B</strain>
    </source>
</reference>
<dbReference type="GeneID" id="24917594"/>
<dbReference type="Pfam" id="PF01096">
    <property type="entry name" value="Zn_ribbon_TFIIS"/>
    <property type="match status" value="1"/>
</dbReference>
<dbReference type="RefSeq" id="XP_012893917.1">
    <property type="nucleotide sequence ID" value="XM_013038463.1"/>
</dbReference>
<sequence>MEEIKEAKKDYEKALEEGVCWSGIISCSSSQRISIQLAPNSARCFTTTSKTSWVRWALPLLSSSHCNPQQSKLLEHIVGLEDALSAAFNSSPNDITPNYRQHFRDIRFNLEKNRQLLGDWLFGELESKKLASMTAEEMMSDDVRKERETIKEEMFEAYQTDWYKTHMMNKLSGGFKCRRCGSDKTQYMQKQTRSADEPMTVFFECMNCGKRWRE</sequence>
<name>D8LVN0_BLAHO</name>
<dbReference type="AlphaFoldDB" id="D8LVN0"/>
<evidence type="ECO:0008006" key="10">
    <source>
        <dbReference type="Google" id="ProtNLM"/>
    </source>
</evidence>
<proteinExistence type="predicted"/>
<dbReference type="SUPFAM" id="SSF57783">
    <property type="entry name" value="Zinc beta-ribbon"/>
    <property type="match status" value="1"/>
</dbReference>
<evidence type="ECO:0000313" key="8">
    <source>
        <dbReference type="EMBL" id="CBK19869.2"/>
    </source>
</evidence>
<dbReference type="InParanoid" id="D8LVN0"/>
<dbReference type="Pfam" id="PF07500">
    <property type="entry name" value="TFIIS_M"/>
    <property type="match status" value="1"/>
</dbReference>
<evidence type="ECO:0000259" key="7">
    <source>
        <dbReference type="PROSITE" id="PS51321"/>
    </source>
</evidence>
<evidence type="ECO:0000256" key="5">
    <source>
        <dbReference type="PROSITE-ProRule" id="PRU00472"/>
    </source>
</evidence>
<dbReference type="EMBL" id="FN668638">
    <property type="protein sequence ID" value="CBK19869.2"/>
    <property type="molecule type" value="Genomic_DNA"/>
</dbReference>
<dbReference type="Gene3D" id="2.20.25.10">
    <property type="match status" value="1"/>
</dbReference>
<dbReference type="SMART" id="SM00440">
    <property type="entry name" value="ZnF_C2C2"/>
    <property type="match status" value="1"/>
</dbReference>
<evidence type="ECO:0000256" key="2">
    <source>
        <dbReference type="ARBA" id="ARBA00022771"/>
    </source>
</evidence>
<dbReference type="Gene3D" id="1.10.472.30">
    <property type="entry name" value="Transcription elongation factor S-II, central domain"/>
    <property type="match status" value="1"/>
</dbReference>
<evidence type="ECO:0000256" key="1">
    <source>
        <dbReference type="ARBA" id="ARBA00022723"/>
    </source>
</evidence>
<dbReference type="InterPro" id="IPR003618">
    <property type="entry name" value="TFIIS_cen_dom"/>
</dbReference>
<dbReference type="PANTHER" id="PTHR11477:SF0">
    <property type="entry name" value="IP08861P-RELATED"/>
    <property type="match status" value="1"/>
</dbReference>
<dbReference type="PROSITE" id="PS51321">
    <property type="entry name" value="TFIIS_CENTRAL"/>
    <property type="match status" value="1"/>
</dbReference>
<dbReference type="InterPro" id="IPR036575">
    <property type="entry name" value="TFIIS_cen_dom_sf"/>
</dbReference>
<dbReference type="PROSITE" id="PS51133">
    <property type="entry name" value="ZF_TFIIS_2"/>
    <property type="match status" value="1"/>
</dbReference>
<dbReference type="PANTHER" id="PTHR11477">
    <property type="entry name" value="TRANSCRIPTION FACTOR S-II ZINC FINGER DOMAIN-CONTAINING PROTEIN"/>
    <property type="match status" value="1"/>
</dbReference>
<dbReference type="CDD" id="cd13749">
    <property type="entry name" value="Zn-ribbon_TFIIS"/>
    <property type="match status" value="1"/>
</dbReference>
<dbReference type="OrthoDB" id="44867at2759"/>
<dbReference type="Proteomes" id="UP000008312">
    <property type="component" value="Unassembled WGS sequence"/>
</dbReference>
<dbReference type="GO" id="GO:0003676">
    <property type="term" value="F:nucleic acid binding"/>
    <property type="evidence" value="ECO:0007669"/>
    <property type="project" value="InterPro"/>
</dbReference>
<organism evidence="8">
    <name type="scientific">Blastocystis hominis</name>
    <dbReference type="NCBI Taxonomy" id="12968"/>
    <lineage>
        <taxon>Eukaryota</taxon>
        <taxon>Sar</taxon>
        <taxon>Stramenopiles</taxon>
        <taxon>Bigyra</taxon>
        <taxon>Opalozoa</taxon>
        <taxon>Opalinata</taxon>
        <taxon>Blastocystidae</taxon>
        <taxon>Blastocystis</taxon>
    </lineage>
</organism>
<dbReference type="InterPro" id="IPR001222">
    <property type="entry name" value="Znf_TFIIS"/>
</dbReference>
<evidence type="ECO:0000256" key="3">
    <source>
        <dbReference type="ARBA" id="ARBA00022833"/>
    </source>
</evidence>
<dbReference type="GO" id="GO:0005634">
    <property type="term" value="C:nucleus"/>
    <property type="evidence" value="ECO:0007669"/>
    <property type="project" value="TreeGrafter"/>
</dbReference>